<dbReference type="RefSeq" id="WP_014529230.1">
    <property type="nucleotide sequence ID" value="NC_017325.1"/>
</dbReference>
<sequence length="92" mass="10325">MARKKNSDAPAIWREFSNSLDDPKHLAEMVRGWRAYLDITADFAATLLGISVRTLNGIEQGRGFRYPLMLMQAMTAIDHDVQNHRASHGAAK</sequence>
<dbReference type="AlphaFoldDB" id="F7X258"/>
<accession>F7X258</accession>
<protein>
    <recommendedName>
        <fullName evidence="3">HTH cro/C1-type domain-containing protein</fullName>
    </recommendedName>
</protein>
<organism evidence="1 2">
    <name type="scientific">Sinorhizobium meliloti (strain SM11)</name>
    <dbReference type="NCBI Taxonomy" id="707241"/>
    <lineage>
        <taxon>Bacteria</taxon>
        <taxon>Pseudomonadati</taxon>
        <taxon>Pseudomonadota</taxon>
        <taxon>Alphaproteobacteria</taxon>
        <taxon>Hyphomicrobiales</taxon>
        <taxon>Rhizobiaceae</taxon>
        <taxon>Sinorhizobium/Ensifer group</taxon>
        <taxon>Sinorhizobium</taxon>
    </lineage>
</organism>
<evidence type="ECO:0008006" key="3">
    <source>
        <dbReference type="Google" id="ProtNLM"/>
    </source>
</evidence>
<dbReference type="KEGG" id="smx:SM11_chr0945"/>
<evidence type="ECO:0000313" key="1">
    <source>
        <dbReference type="EMBL" id="AEH78222.1"/>
    </source>
</evidence>
<dbReference type="InterPro" id="IPR010982">
    <property type="entry name" value="Lambda_DNA-bd_dom_sf"/>
</dbReference>
<evidence type="ECO:0000313" key="2">
    <source>
        <dbReference type="Proteomes" id="UP000009045"/>
    </source>
</evidence>
<name>F7X258_SINMM</name>
<dbReference type="EMBL" id="CP001830">
    <property type="protein sequence ID" value="AEH78222.1"/>
    <property type="molecule type" value="Genomic_DNA"/>
</dbReference>
<dbReference type="GO" id="GO:0003677">
    <property type="term" value="F:DNA binding"/>
    <property type="evidence" value="ECO:0007669"/>
    <property type="project" value="InterPro"/>
</dbReference>
<dbReference type="Proteomes" id="UP000009045">
    <property type="component" value="Chromosome"/>
</dbReference>
<dbReference type="HOGENOM" id="CLU_164077_0_0_5"/>
<proteinExistence type="predicted"/>
<reference evidence="1 2" key="1">
    <citation type="journal article" date="2011" name="J. Biotechnol.">
        <title>The complete genome sequence of the dominant Sinorhizobium meliloti field isolate SM11 extends the S. meliloti pan-genome.</title>
        <authorList>
            <person name="Schneiker-Bekel S."/>
            <person name="Wibberg D."/>
            <person name="Bekel T."/>
            <person name="Blom J."/>
            <person name="Linke B."/>
            <person name="Neuweger H."/>
            <person name="Stiens M."/>
            <person name="Vorholter F.J."/>
            <person name="Weidner S."/>
            <person name="Goesmann A."/>
            <person name="Puhler A."/>
            <person name="Schluter A."/>
        </authorList>
    </citation>
    <scope>NUCLEOTIDE SEQUENCE [LARGE SCALE GENOMIC DNA]</scope>
    <source>
        <strain evidence="1 2">SM11</strain>
    </source>
</reference>
<dbReference type="PATRIC" id="fig|707241.3.peg.991"/>
<dbReference type="SUPFAM" id="SSF47413">
    <property type="entry name" value="lambda repressor-like DNA-binding domains"/>
    <property type="match status" value="1"/>
</dbReference>
<dbReference type="Gene3D" id="1.10.260.40">
    <property type="entry name" value="lambda repressor-like DNA-binding domains"/>
    <property type="match status" value="1"/>
</dbReference>
<gene>
    <name evidence="1" type="ordered locus">SM11_chr0945</name>
</gene>